<feature type="region of interest" description="Disordered" evidence="5">
    <location>
        <begin position="571"/>
        <end position="625"/>
    </location>
</feature>
<dbReference type="VEuPathDB" id="FungiDB:AAP_01191"/>
<dbReference type="PROSITE" id="PS50089">
    <property type="entry name" value="ZF_RING_2"/>
    <property type="match status" value="1"/>
</dbReference>
<dbReference type="SMART" id="SM00320">
    <property type="entry name" value="WD40"/>
    <property type="match status" value="4"/>
</dbReference>
<protein>
    <submittedName>
        <fullName evidence="7">WD repeat-containing protein</fullName>
    </submittedName>
</protein>
<dbReference type="InterPro" id="IPR036322">
    <property type="entry name" value="WD40_repeat_dom_sf"/>
</dbReference>
<feature type="region of interest" description="Disordered" evidence="5">
    <location>
        <begin position="1105"/>
        <end position="1128"/>
    </location>
</feature>
<dbReference type="GO" id="GO:0034198">
    <property type="term" value="P:cellular response to amino acid starvation"/>
    <property type="evidence" value="ECO:0007669"/>
    <property type="project" value="TreeGrafter"/>
</dbReference>
<dbReference type="GO" id="GO:0035859">
    <property type="term" value="C:Seh1-associated complex"/>
    <property type="evidence" value="ECO:0007669"/>
    <property type="project" value="TreeGrafter"/>
</dbReference>
<evidence type="ECO:0000256" key="3">
    <source>
        <dbReference type="PROSITE-ProRule" id="PRU00175"/>
    </source>
</evidence>
<dbReference type="InterPro" id="IPR049567">
    <property type="entry name" value="WDR59-like"/>
</dbReference>
<comment type="caution">
    <text evidence="7">The sequence shown here is derived from an EMBL/GenBank/DDBJ whole genome shotgun (WGS) entry which is preliminary data.</text>
</comment>
<feature type="repeat" description="WD" evidence="4">
    <location>
        <begin position="99"/>
        <end position="135"/>
    </location>
</feature>
<keyword evidence="1 4" id="KW-0853">WD repeat</keyword>
<feature type="region of interest" description="Disordered" evidence="5">
    <location>
        <begin position="924"/>
        <end position="948"/>
    </location>
</feature>
<dbReference type="PANTHER" id="PTHR46170">
    <property type="entry name" value="GATOR COMPLEX PROTEIN WDR59"/>
    <property type="match status" value="1"/>
</dbReference>
<keyword evidence="3" id="KW-0863">Zinc-finger</keyword>
<evidence type="ECO:0000256" key="1">
    <source>
        <dbReference type="ARBA" id="ARBA00022574"/>
    </source>
</evidence>
<feature type="compositionally biased region" description="Polar residues" evidence="5">
    <location>
        <begin position="1112"/>
        <end position="1128"/>
    </location>
</feature>
<sequence>MKTTHNSIEHVLHAHSRAITDINFSSLHPDVLATCAVDSFVHCWDLRTPSRPAISFSDWVAGATQVKWNKHDPHVIASSHDRFLHIWDDRKGAYPLRTINAHETKIYGIDWNRLRPEAIVTCSLDRTIKFWNYESEIDLPEKVIHTAYPVWRARNTPFGKGCLAMPQRGDSNLYLYSRSVKEDPFQNEEPVHLFTGHEGQVKEFVWRARGGIEDTIDHREFQLVSWGTDKELRLHKISPDVLAAIDYEKGKTYNPFSTYPRAGAKYRSFQDESKLRHFSETLRQHTAKGSQTRGGSGMNIGASSDFYTRAWNKQLGDSITSAPGMKGRTSALRADMNPISWMRGVKISGWEVETLGDEITHVGEKFTKVAFESVNVGQRKATVSMHGPWGPEGCSIFLKIDIKFPANYPRSAIPLYNVQKTSLMTPQLTNTLSAGLKTIAKAYTRNKRGCLEPTLRYLLGEHTVEESVAQANEYSDALKSPDVSGDESSDEDEDRKFRTHDLNMSSEELLRPVNANVMVPVARASGAFWTNDGRLICFFLPKKEKPAFLSESMGLREISRLGRTDKTFEAFGRLQAGSPGPRRSKNGGTGTGGEASDENASDYLSDCSDTGSSSSSSASTDAISSDPTRFHATNAWRAGSFGLRKPMSADNSSRSLNGFNVAFSATEPKYNTLYIYSFDDLIPSKRSLAKRYEIFGNRPDVCAHNMNVAQELGFTDLANVWGLIKLMIESQTPIETHMKNGAVVKPVLALSEMDAIDNDVDLQASETVNNGSKKRKLFSRISQSVKMRWGAHPFGARYLVPELFKYFERIGDVQMLAMLSCILYEPELASSESPRERQPISRQSTTMAFKSGAGEISGPSQGHESPHRASPFASLGKDAVFMSSQQQTPPLMDAATIDEGLRSASADSLVSNASEGTRNITIKKDNTTTYLSESPENPSVLRSGSQPGGLASSFSRSITLGHLNSLSPHDSMVSKKKASPGTSWGTSNWATNTLFGKPSTAVVDPRTTSNVNLIGPNAIESSTGSSTPVRVPGKRARNVKVAFKNHDKFDNFQQASVPLLDSKQASHYRIYCKAYADLLFIWNLPVQRKEVLKLYNISNNHTPISRPRFDKSNSTPSIRSRRSYQQVGPANVPKLRKGLDIENHCNRCGESLMSSINTIRDRNGSRNVKIATCNQCNLRHPVPILTSCTICAQAIRGMFSPCLNCGHVTCLECHEAWLSLGLEGVPETTIGCPTGCGCDCSRHMVVQVPIVAASRPQMSGPADITEQSGKQFPAAGNEKRRPATSSKSRGTRSEVNSEAWQAPFSALARGLSSGLTLRQGAGGNGRDAMRRGGKQGSSA</sequence>
<dbReference type="Proteomes" id="UP000242877">
    <property type="component" value="Unassembled WGS sequence"/>
</dbReference>
<dbReference type="InterPro" id="IPR015943">
    <property type="entry name" value="WD40/YVTN_repeat-like_dom_sf"/>
</dbReference>
<dbReference type="InterPro" id="IPR001841">
    <property type="entry name" value="Znf_RING"/>
</dbReference>
<keyword evidence="3" id="KW-0479">Metal-binding</keyword>
<dbReference type="PANTHER" id="PTHR46170:SF1">
    <property type="entry name" value="GATOR COMPLEX PROTEIN WDR59"/>
    <property type="match status" value="1"/>
</dbReference>
<feature type="region of interest" description="Disordered" evidence="5">
    <location>
        <begin position="851"/>
        <end position="871"/>
    </location>
</feature>
<accession>A0A168CCD7</accession>
<gene>
    <name evidence="7" type="ORF">AAP_01191</name>
</gene>
<evidence type="ECO:0000259" key="6">
    <source>
        <dbReference type="PROSITE" id="PS50089"/>
    </source>
</evidence>
<evidence type="ECO:0000313" key="8">
    <source>
        <dbReference type="Proteomes" id="UP000242877"/>
    </source>
</evidence>
<feature type="compositionally biased region" description="Polar residues" evidence="5">
    <location>
        <begin position="1283"/>
        <end position="1299"/>
    </location>
</feature>
<dbReference type="GO" id="GO:0005774">
    <property type="term" value="C:vacuolar membrane"/>
    <property type="evidence" value="ECO:0007669"/>
    <property type="project" value="TreeGrafter"/>
</dbReference>
<evidence type="ECO:0000256" key="4">
    <source>
        <dbReference type="PROSITE-ProRule" id="PRU00221"/>
    </source>
</evidence>
<name>A0A168CCD7_9EURO</name>
<keyword evidence="8" id="KW-1185">Reference proteome</keyword>
<evidence type="ECO:0000313" key="7">
    <source>
        <dbReference type="EMBL" id="KZZ96418.1"/>
    </source>
</evidence>
<feature type="compositionally biased region" description="Acidic residues" evidence="5">
    <location>
        <begin position="484"/>
        <end position="493"/>
    </location>
</feature>
<dbReference type="OrthoDB" id="311712at2759"/>
<dbReference type="Pfam" id="PF00400">
    <property type="entry name" value="WD40"/>
    <property type="match status" value="3"/>
</dbReference>
<feature type="region of interest" description="Disordered" evidence="5">
    <location>
        <begin position="1257"/>
        <end position="1299"/>
    </location>
</feature>
<dbReference type="GO" id="GO:1904263">
    <property type="term" value="P:positive regulation of TORC1 signaling"/>
    <property type="evidence" value="ECO:0007669"/>
    <property type="project" value="TreeGrafter"/>
</dbReference>
<dbReference type="PROSITE" id="PS50294">
    <property type="entry name" value="WD_REPEATS_REGION"/>
    <property type="match status" value="1"/>
</dbReference>
<organism evidence="7 8">
    <name type="scientific">Ascosphaera apis ARSEF 7405</name>
    <dbReference type="NCBI Taxonomy" id="392613"/>
    <lineage>
        <taxon>Eukaryota</taxon>
        <taxon>Fungi</taxon>
        <taxon>Dikarya</taxon>
        <taxon>Ascomycota</taxon>
        <taxon>Pezizomycotina</taxon>
        <taxon>Eurotiomycetes</taxon>
        <taxon>Eurotiomycetidae</taxon>
        <taxon>Onygenales</taxon>
        <taxon>Ascosphaeraceae</taxon>
        <taxon>Ascosphaera</taxon>
    </lineage>
</organism>
<dbReference type="InterPro" id="IPR049566">
    <property type="entry name" value="WDR59_RTC1-like_RING_Znf"/>
</dbReference>
<dbReference type="Pfam" id="PF17120">
    <property type="entry name" value="zf-RING_16"/>
    <property type="match status" value="1"/>
</dbReference>
<evidence type="ECO:0000256" key="5">
    <source>
        <dbReference type="SAM" id="MobiDB-lite"/>
    </source>
</evidence>
<dbReference type="Gene3D" id="2.130.10.10">
    <property type="entry name" value="YVTN repeat-like/Quinoprotein amine dehydrogenase"/>
    <property type="match status" value="1"/>
</dbReference>
<keyword evidence="3" id="KW-0862">Zinc</keyword>
<evidence type="ECO:0000256" key="2">
    <source>
        <dbReference type="ARBA" id="ARBA00022737"/>
    </source>
</evidence>
<dbReference type="GO" id="GO:0008270">
    <property type="term" value="F:zinc ion binding"/>
    <property type="evidence" value="ECO:0007669"/>
    <property type="project" value="UniProtKB-KW"/>
</dbReference>
<feature type="compositionally biased region" description="Polar residues" evidence="5">
    <location>
        <begin position="927"/>
        <end position="945"/>
    </location>
</feature>
<dbReference type="SUPFAM" id="SSF50978">
    <property type="entry name" value="WD40 repeat-like"/>
    <property type="match status" value="1"/>
</dbReference>
<feature type="compositionally biased region" description="Low complexity" evidence="5">
    <location>
        <begin position="605"/>
        <end position="625"/>
    </location>
</feature>
<proteinExistence type="predicted"/>
<feature type="domain" description="RING-type" evidence="6">
    <location>
        <begin position="1188"/>
        <end position="1233"/>
    </location>
</feature>
<feature type="repeat" description="WD" evidence="4">
    <location>
        <begin position="12"/>
        <end position="54"/>
    </location>
</feature>
<dbReference type="EMBL" id="AZGZ01000003">
    <property type="protein sequence ID" value="KZZ96418.1"/>
    <property type="molecule type" value="Genomic_DNA"/>
</dbReference>
<dbReference type="InterPro" id="IPR001680">
    <property type="entry name" value="WD40_rpt"/>
</dbReference>
<feature type="region of interest" description="Disordered" evidence="5">
    <location>
        <begin position="475"/>
        <end position="497"/>
    </location>
</feature>
<keyword evidence="2" id="KW-0677">Repeat</keyword>
<dbReference type="GO" id="GO:0035591">
    <property type="term" value="F:signaling adaptor activity"/>
    <property type="evidence" value="ECO:0007669"/>
    <property type="project" value="TreeGrafter"/>
</dbReference>
<feature type="region of interest" description="Disordered" evidence="5">
    <location>
        <begin position="1315"/>
        <end position="1339"/>
    </location>
</feature>
<reference evidence="7 8" key="1">
    <citation type="journal article" date="2016" name="Genome Biol. Evol.">
        <title>Divergent and convergent evolution of fungal pathogenicity.</title>
        <authorList>
            <person name="Shang Y."/>
            <person name="Xiao G."/>
            <person name="Zheng P."/>
            <person name="Cen K."/>
            <person name="Zhan S."/>
            <person name="Wang C."/>
        </authorList>
    </citation>
    <scope>NUCLEOTIDE SEQUENCE [LARGE SCALE GENOMIC DNA]</scope>
    <source>
        <strain evidence="7 8">ARSEF 7405</strain>
    </source>
</reference>
<dbReference type="PROSITE" id="PS50082">
    <property type="entry name" value="WD_REPEATS_2"/>
    <property type="match status" value="2"/>
</dbReference>